<dbReference type="RefSeq" id="XP_021868608.1">
    <property type="nucleotide sequence ID" value="XM_022016812.1"/>
</dbReference>
<dbReference type="GO" id="GO:0016579">
    <property type="term" value="P:protein deubiquitination"/>
    <property type="evidence" value="ECO:0007669"/>
    <property type="project" value="InterPro"/>
</dbReference>
<comment type="catalytic activity">
    <reaction evidence="1 6">
        <text>Thiol-dependent hydrolysis of ester, thioester, amide, peptide and isopeptide bonds formed by the C-terminal Gly of ubiquitin (a 76-residue protein attached to proteins as an intracellular targeting signal).</text>
        <dbReference type="EC" id="3.4.19.12"/>
    </reaction>
</comment>
<dbReference type="PROSITE" id="PS50235">
    <property type="entry name" value="USP_3"/>
    <property type="match status" value="1"/>
</dbReference>
<keyword evidence="3 6" id="KW-0833">Ubl conjugation pathway</keyword>
<accession>A0A1Y1UB88</accession>
<feature type="domain" description="Ubiquitin-like" evidence="7">
    <location>
        <begin position="5"/>
        <end position="73"/>
    </location>
</feature>
<evidence type="ECO:0000256" key="2">
    <source>
        <dbReference type="ARBA" id="ARBA00022670"/>
    </source>
</evidence>
<evidence type="ECO:0000313" key="10">
    <source>
        <dbReference type="Proteomes" id="UP000193218"/>
    </source>
</evidence>
<dbReference type="Pfam" id="PF00443">
    <property type="entry name" value="UCH"/>
    <property type="match status" value="1"/>
</dbReference>
<keyword evidence="4 6" id="KW-0378">Hydrolase</keyword>
<dbReference type="EC" id="3.4.19.12" evidence="6"/>
<evidence type="ECO:0000256" key="5">
    <source>
        <dbReference type="ARBA" id="ARBA00022807"/>
    </source>
</evidence>
<dbReference type="SUPFAM" id="SSF54236">
    <property type="entry name" value="Ubiquitin-like"/>
    <property type="match status" value="1"/>
</dbReference>
<dbReference type="Gene3D" id="3.10.20.90">
    <property type="entry name" value="Phosphatidylinositol 3-kinase Catalytic Subunit, Chain A, domain 1"/>
    <property type="match status" value="1"/>
</dbReference>
<dbReference type="SUPFAM" id="SSF54001">
    <property type="entry name" value="Cysteine proteinases"/>
    <property type="match status" value="1"/>
</dbReference>
<evidence type="ECO:0000259" key="7">
    <source>
        <dbReference type="PROSITE" id="PS50053"/>
    </source>
</evidence>
<dbReference type="FunCoup" id="A0A1Y1UB88">
    <property type="interactions" value="853"/>
</dbReference>
<sequence>MSNIITVFAKHGGRLHEIRVDIDQSSLVLKQSLVEATGVPIERMKVMLKSGLLKDSEHLTSTGLKDRQTVTVIGTADPIPRAPAQVIRQDSDHEPAPQTPHEPVGLVNLGQTCYLNSSIQLIQQIPELQTALEKLEVSRSTPEGRFASSVRTLSKNLQTSSKPIIPLELLGCLRDIAPQFAERDERGNFAQQDADEAFTQILTALRSGIMEDTDVATVINRYMSIEMTKTQRCVEAEEEPTIATEKIFKLECNIAIDTNFLVSGIQSHFDERIEKRSSALGRTALYDQHTKLSRLPAYLAVHLVRFYWRRDIGKKAKIMRKVVFPDRLDLLDLVTDDYRARIQTVHHAAREIIQNRDARGAALRKRDANISGGDEETSLREEERRRLDGIISSNVGVDVGANPTAIYELCGMITHKGASSDSGHYIAWTRNASQETDSKTWDQFDDDKVTPVDSAKVLSLNGGGEASVAYILLYRPAVM</sequence>
<dbReference type="GO" id="GO:0004843">
    <property type="term" value="F:cysteine-type deubiquitinase activity"/>
    <property type="evidence" value="ECO:0007669"/>
    <property type="project" value="UniProtKB-UniRule"/>
</dbReference>
<dbReference type="PROSITE" id="PS00973">
    <property type="entry name" value="USP_2"/>
    <property type="match status" value="1"/>
</dbReference>
<dbReference type="InterPro" id="IPR044635">
    <property type="entry name" value="UBP14-like"/>
</dbReference>
<dbReference type="GO" id="GO:0043161">
    <property type="term" value="P:proteasome-mediated ubiquitin-dependent protein catabolic process"/>
    <property type="evidence" value="ECO:0007669"/>
    <property type="project" value="InterPro"/>
</dbReference>
<evidence type="ECO:0000256" key="1">
    <source>
        <dbReference type="ARBA" id="ARBA00000707"/>
    </source>
</evidence>
<feature type="domain" description="USP" evidence="8">
    <location>
        <begin position="104"/>
        <end position="477"/>
    </location>
</feature>
<keyword evidence="5 6" id="KW-0788">Thiol protease</keyword>
<keyword evidence="10" id="KW-1185">Reference proteome</keyword>
<dbReference type="PROSITE" id="PS50053">
    <property type="entry name" value="UBIQUITIN_2"/>
    <property type="match status" value="1"/>
</dbReference>
<comment type="similarity">
    <text evidence="6">Belongs to the peptidase C19 family.</text>
</comment>
<dbReference type="InterPro" id="IPR000626">
    <property type="entry name" value="Ubiquitin-like_dom"/>
</dbReference>
<dbReference type="EMBL" id="NBSH01000014">
    <property type="protein sequence ID" value="ORX34345.1"/>
    <property type="molecule type" value="Genomic_DNA"/>
</dbReference>
<dbReference type="GO" id="GO:0061136">
    <property type="term" value="P:regulation of proteasomal protein catabolic process"/>
    <property type="evidence" value="ECO:0007669"/>
    <property type="project" value="TreeGrafter"/>
</dbReference>
<evidence type="ECO:0000313" key="9">
    <source>
        <dbReference type="EMBL" id="ORX34345.1"/>
    </source>
</evidence>
<dbReference type="Pfam" id="PF00240">
    <property type="entry name" value="ubiquitin"/>
    <property type="match status" value="1"/>
</dbReference>
<dbReference type="OrthoDB" id="333239at2759"/>
<evidence type="ECO:0000259" key="8">
    <source>
        <dbReference type="PROSITE" id="PS50235"/>
    </source>
</evidence>
<keyword evidence="2 6" id="KW-0645">Protease</keyword>
<dbReference type="InterPro" id="IPR038765">
    <property type="entry name" value="Papain-like_cys_pep_sf"/>
</dbReference>
<dbReference type="PROSITE" id="PS00972">
    <property type="entry name" value="USP_1"/>
    <property type="match status" value="1"/>
</dbReference>
<dbReference type="STRING" id="4999.A0A1Y1UB88"/>
<proteinExistence type="inferred from homology"/>
<dbReference type="GO" id="GO:0070628">
    <property type="term" value="F:proteasome binding"/>
    <property type="evidence" value="ECO:0007669"/>
    <property type="project" value="TreeGrafter"/>
</dbReference>
<dbReference type="Gene3D" id="3.90.70.10">
    <property type="entry name" value="Cysteine proteinases"/>
    <property type="match status" value="1"/>
</dbReference>
<reference evidence="9 10" key="1">
    <citation type="submission" date="2017-03" db="EMBL/GenBank/DDBJ databases">
        <title>Widespread Adenine N6-methylation of Active Genes in Fungi.</title>
        <authorList>
            <consortium name="DOE Joint Genome Institute"/>
            <person name="Mondo S.J."/>
            <person name="Dannebaum R.O."/>
            <person name="Kuo R.C."/>
            <person name="Louie K.B."/>
            <person name="Bewick A.J."/>
            <person name="Labutti K."/>
            <person name="Haridas S."/>
            <person name="Kuo A."/>
            <person name="Salamov A."/>
            <person name="Ahrendt S.R."/>
            <person name="Lau R."/>
            <person name="Bowen B.P."/>
            <person name="Lipzen A."/>
            <person name="Sullivan W."/>
            <person name="Andreopoulos W.B."/>
            <person name="Clum A."/>
            <person name="Lindquist E."/>
            <person name="Daum C."/>
            <person name="Northen T.R."/>
            <person name="Ramamoorthy G."/>
            <person name="Schmitz R.J."/>
            <person name="Gryganskyi A."/>
            <person name="Culley D."/>
            <person name="Magnuson J."/>
            <person name="James T.Y."/>
            <person name="O'Malley M.A."/>
            <person name="Stajich J.E."/>
            <person name="Spatafora J.W."/>
            <person name="Visel A."/>
            <person name="Grigoriev I.V."/>
        </authorList>
    </citation>
    <scope>NUCLEOTIDE SEQUENCE [LARGE SCALE GENOMIC DNA]</scope>
    <source>
        <strain evidence="9 10">NRRL Y-17943</strain>
    </source>
</reference>
<dbReference type="GeneID" id="33558621"/>
<dbReference type="Proteomes" id="UP000193218">
    <property type="component" value="Unassembled WGS sequence"/>
</dbReference>
<dbReference type="InterPro" id="IPR001394">
    <property type="entry name" value="Peptidase_C19_UCH"/>
</dbReference>
<dbReference type="InParanoid" id="A0A1Y1UB88"/>
<dbReference type="InterPro" id="IPR018200">
    <property type="entry name" value="USP_CS"/>
</dbReference>
<dbReference type="SMART" id="SM00213">
    <property type="entry name" value="UBQ"/>
    <property type="match status" value="1"/>
</dbReference>
<dbReference type="AlphaFoldDB" id="A0A1Y1UB88"/>
<dbReference type="InterPro" id="IPR028889">
    <property type="entry name" value="USP"/>
</dbReference>
<dbReference type="InterPro" id="IPR029071">
    <property type="entry name" value="Ubiquitin-like_domsf"/>
</dbReference>
<evidence type="ECO:0000256" key="4">
    <source>
        <dbReference type="ARBA" id="ARBA00022801"/>
    </source>
</evidence>
<protein>
    <recommendedName>
        <fullName evidence="6">Ubiquitin carboxyl-terminal hydrolase</fullName>
        <ecNumber evidence="6">3.4.19.12</ecNumber>
    </recommendedName>
</protein>
<organism evidence="9 10">
    <name type="scientific">Kockovaella imperatae</name>
    <dbReference type="NCBI Taxonomy" id="4999"/>
    <lineage>
        <taxon>Eukaryota</taxon>
        <taxon>Fungi</taxon>
        <taxon>Dikarya</taxon>
        <taxon>Basidiomycota</taxon>
        <taxon>Agaricomycotina</taxon>
        <taxon>Tremellomycetes</taxon>
        <taxon>Tremellales</taxon>
        <taxon>Cuniculitremaceae</taxon>
        <taxon>Kockovaella</taxon>
    </lineage>
</organism>
<comment type="caution">
    <text evidence="9">The sequence shown here is derived from an EMBL/GenBank/DDBJ whole genome shotgun (WGS) entry which is preliminary data.</text>
</comment>
<dbReference type="PANTHER" id="PTHR43982:SF1">
    <property type="entry name" value="UBIQUITIN CARBOXYL-TERMINAL HYDROLASE 14"/>
    <property type="match status" value="1"/>
</dbReference>
<dbReference type="PANTHER" id="PTHR43982">
    <property type="entry name" value="UBIQUITIN CARBOXYL-TERMINAL HYDROLASE"/>
    <property type="match status" value="1"/>
</dbReference>
<evidence type="ECO:0000256" key="3">
    <source>
        <dbReference type="ARBA" id="ARBA00022786"/>
    </source>
</evidence>
<name>A0A1Y1UB88_9TREE</name>
<gene>
    <name evidence="9" type="ORF">BD324DRAFT_635465</name>
</gene>
<evidence type="ECO:0000256" key="6">
    <source>
        <dbReference type="RuleBase" id="RU366025"/>
    </source>
</evidence>